<accession>A0ABP3Y9F3</accession>
<dbReference type="SUPFAM" id="SSF52833">
    <property type="entry name" value="Thioredoxin-like"/>
    <property type="match status" value="1"/>
</dbReference>
<dbReference type="EMBL" id="BAAAFH010000022">
    <property type="protein sequence ID" value="GAA0876789.1"/>
    <property type="molecule type" value="Genomic_DNA"/>
</dbReference>
<keyword evidence="1" id="KW-0812">Transmembrane</keyword>
<comment type="caution">
    <text evidence="2">The sequence shown here is derived from an EMBL/GenBank/DDBJ whole genome shotgun (WGS) entry which is preliminary data.</text>
</comment>
<keyword evidence="3" id="KW-1185">Reference proteome</keyword>
<organism evidence="2 3">
    <name type="scientific">Wandonia haliotis</name>
    <dbReference type="NCBI Taxonomy" id="574963"/>
    <lineage>
        <taxon>Bacteria</taxon>
        <taxon>Pseudomonadati</taxon>
        <taxon>Bacteroidota</taxon>
        <taxon>Flavobacteriia</taxon>
        <taxon>Flavobacteriales</taxon>
        <taxon>Crocinitomicaceae</taxon>
        <taxon>Wandonia</taxon>
    </lineage>
</organism>
<dbReference type="Gene3D" id="3.40.30.10">
    <property type="entry name" value="Glutaredoxin"/>
    <property type="match status" value="1"/>
</dbReference>
<dbReference type="InterPro" id="IPR036249">
    <property type="entry name" value="Thioredoxin-like_sf"/>
</dbReference>
<evidence type="ECO:0008006" key="4">
    <source>
        <dbReference type="Google" id="ProtNLM"/>
    </source>
</evidence>
<proteinExistence type="predicted"/>
<protein>
    <recommendedName>
        <fullName evidence="4">SCO family protein</fullName>
    </recommendedName>
</protein>
<evidence type="ECO:0000313" key="2">
    <source>
        <dbReference type="EMBL" id="GAA0876789.1"/>
    </source>
</evidence>
<sequence length="226" mass="26311">MAKKEKKAGRSSVWILFMLLFGPALIIIVFSRGCTNHFKTLDNYGNIGDFELKLSDGTVLTQNDLEGHITIFTTVQNTCPDSCGIDFWFVKEHLFKRIYTNAKKLKHVRIVSIVTDTDGNPAPVDDMLMFNLKEVVKDYDPRFWKIAEGDPKQIYDIEHNGINLYEERGEKYLGDRLFLETLLLIDDEGNLRFVRFGKSESMVRDFHDGFTLLEKEFEEKRRNKEK</sequence>
<dbReference type="RefSeq" id="WP_343790354.1">
    <property type="nucleotide sequence ID" value="NZ_BAAAFH010000022.1"/>
</dbReference>
<name>A0ABP3Y9F3_9FLAO</name>
<reference evidence="3" key="1">
    <citation type="journal article" date="2019" name="Int. J. Syst. Evol. Microbiol.">
        <title>The Global Catalogue of Microorganisms (GCM) 10K type strain sequencing project: providing services to taxonomists for standard genome sequencing and annotation.</title>
        <authorList>
            <consortium name="The Broad Institute Genomics Platform"/>
            <consortium name="The Broad Institute Genome Sequencing Center for Infectious Disease"/>
            <person name="Wu L."/>
            <person name="Ma J."/>
        </authorList>
    </citation>
    <scope>NUCLEOTIDE SEQUENCE [LARGE SCALE GENOMIC DNA]</scope>
    <source>
        <strain evidence="3">JCM 16083</strain>
    </source>
</reference>
<feature type="transmembrane region" description="Helical" evidence="1">
    <location>
        <begin position="12"/>
        <end position="30"/>
    </location>
</feature>
<keyword evidence="1" id="KW-1133">Transmembrane helix</keyword>
<evidence type="ECO:0000313" key="3">
    <source>
        <dbReference type="Proteomes" id="UP001501126"/>
    </source>
</evidence>
<gene>
    <name evidence="2" type="ORF">GCM10009118_31990</name>
</gene>
<dbReference type="Proteomes" id="UP001501126">
    <property type="component" value="Unassembled WGS sequence"/>
</dbReference>
<keyword evidence="1" id="KW-0472">Membrane</keyword>
<evidence type="ECO:0000256" key="1">
    <source>
        <dbReference type="SAM" id="Phobius"/>
    </source>
</evidence>